<evidence type="ECO:0000313" key="3">
    <source>
        <dbReference type="EMBL" id="XBH11944.1"/>
    </source>
</evidence>
<evidence type="ECO:0000256" key="1">
    <source>
        <dbReference type="SAM" id="MobiDB-lite"/>
    </source>
</evidence>
<sequence length="147" mass="15807">MRAVLLFFAVVATSSLANAQGRGCSAVLNNINEGAALIEQSATTYWTHRAKFVDLIYGPSSQVVPNAVQVAEHEKSAADVEKQAMPGRVNSLKGLLTAFNAQGCDPSLLLVTFEPAIKHGKRVNFDQFPPESELEEQAGPGPTRMPR</sequence>
<feature type="region of interest" description="Disordered" evidence="1">
    <location>
        <begin position="124"/>
        <end position="147"/>
    </location>
</feature>
<feature type="signal peptide" evidence="2">
    <location>
        <begin position="1"/>
        <end position="19"/>
    </location>
</feature>
<accession>A0AAU7D2E0</accession>
<reference evidence="3" key="1">
    <citation type="submission" date="2023-03" db="EMBL/GenBank/DDBJ databases">
        <title>Edaphobacter sp.</title>
        <authorList>
            <person name="Huber K.J."/>
            <person name="Papendorf J."/>
            <person name="Pilke C."/>
            <person name="Bunk B."/>
            <person name="Sproeer C."/>
            <person name="Pester M."/>
        </authorList>
    </citation>
    <scope>NUCLEOTIDE SEQUENCE</scope>
    <source>
        <strain evidence="3">DSM 109920</strain>
    </source>
</reference>
<gene>
    <name evidence="3" type="ORF">P8936_09470</name>
</gene>
<organism evidence="3">
    <name type="scientific">Edaphobacter paludis</name>
    <dbReference type="NCBI Taxonomy" id="3035702"/>
    <lineage>
        <taxon>Bacteria</taxon>
        <taxon>Pseudomonadati</taxon>
        <taxon>Acidobacteriota</taxon>
        <taxon>Terriglobia</taxon>
        <taxon>Terriglobales</taxon>
        <taxon>Acidobacteriaceae</taxon>
        <taxon>Edaphobacter</taxon>
    </lineage>
</organism>
<dbReference type="RefSeq" id="WP_348269340.1">
    <property type="nucleotide sequence ID" value="NZ_CP121195.1"/>
</dbReference>
<evidence type="ECO:0000256" key="2">
    <source>
        <dbReference type="SAM" id="SignalP"/>
    </source>
</evidence>
<dbReference type="AlphaFoldDB" id="A0AAU7D2E0"/>
<proteinExistence type="predicted"/>
<protein>
    <submittedName>
        <fullName evidence="3">Uncharacterized protein</fullName>
    </submittedName>
</protein>
<feature type="chain" id="PRO_5043493024" evidence="2">
    <location>
        <begin position="20"/>
        <end position="147"/>
    </location>
</feature>
<dbReference type="EMBL" id="CP121195">
    <property type="protein sequence ID" value="XBH11944.1"/>
    <property type="molecule type" value="Genomic_DNA"/>
</dbReference>
<keyword evidence="2" id="KW-0732">Signal</keyword>
<name>A0AAU7D2E0_9BACT</name>